<reference evidence="3 4" key="1">
    <citation type="journal article" date="2018" name="ISME J.">
        <title>Endosymbiont genomes yield clues of tubeworm success.</title>
        <authorList>
            <person name="Li Y."/>
            <person name="Liles M.R."/>
            <person name="Halanych K.M."/>
        </authorList>
    </citation>
    <scope>NUCLEOTIDE SEQUENCE [LARGE SCALE GENOMIC DNA]</scope>
    <source>
        <strain evidence="3">A1462</strain>
    </source>
</reference>
<dbReference type="PANTHER" id="PTHR34047:SF8">
    <property type="entry name" value="PROTEIN YKFC"/>
    <property type="match status" value="1"/>
</dbReference>
<accession>A0A370DTL9</accession>
<dbReference type="EMBL" id="QFXE01000005">
    <property type="protein sequence ID" value="RDH87901.1"/>
    <property type="molecule type" value="Genomic_DNA"/>
</dbReference>
<dbReference type="PROSITE" id="PS50878">
    <property type="entry name" value="RT_POL"/>
    <property type="match status" value="1"/>
</dbReference>
<dbReference type="Pfam" id="PF00078">
    <property type="entry name" value="RVT_1"/>
    <property type="match status" value="1"/>
</dbReference>
<name>A0A370DTL9_9GAMM</name>
<dbReference type="SUPFAM" id="SSF56672">
    <property type="entry name" value="DNA/RNA polymerases"/>
    <property type="match status" value="1"/>
</dbReference>
<evidence type="ECO:0000256" key="1">
    <source>
        <dbReference type="ARBA" id="ARBA00034120"/>
    </source>
</evidence>
<dbReference type="PANTHER" id="PTHR34047">
    <property type="entry name" value="NUCLEAR INTRON MATURASE 1, MITOCHONDRIAL-RELATED"/>
    <property type="match status" value="1"/>
</dbReference>
<protein>
    <recommendedName>
        <fullName evidence="2">Reverse transcriptase domain-containing protein</fullName>
    </recommendedName>
</protein>
<sequence>MRRTRIDIEVIGELNNLVLAAWKAGRGKHGRPKVAAFFSDLDANLEQLGADILDGRAPYGRYKQFVIHDPKRRLIHAACFEDRVVHHAIMNLAGPLFEKAMAPTTYACLPGRGVHKVAGAVLAAMRRYPWYVKIDIDSYFNSICHARLFSLLQRRFKGDEFLNLLRRIIESHDVGSKRGLPIGSLTSQYFANYYLDRLDRLLLGHSQVRASLRYMDDIIWWCDSRQNAAQTLESVRTHIEKECRLTVKGNIQINRSDFGVTYCGYRIKPSGIGLSPRRKRRYRERRQYWEDAWEAGEISALELQNRYASVHAILQGAESHAWRRSVLLRDAPVDV</sequence>
<organism evidence="3 4">
    <name type="scientific">endosymbiont of Escarpia spicata</name>
    <dbReference type="NCBI Taxonomy" id="2200908"/>
    <lineage>
        <taxon>Bacteria</taxon>
        <taxon>Pseudomonadati</taxon>
        <taxon>Pseudomonadota</taxon>
        <taxon>Gammaproteobacteria</taxon>
        <taxon>sulfur-oxidizing symbionts</taxon>
    </lineage>
</organism>
<dbReference type="InterPro" id="IPR000477">
    <property type="entry name" value="RT_dom"/>
</dbReference>
<proteinExistence type="inferred from homology"/>
<comment type="caution">
    <text evidence="3">The sequence shown here is derived from an EMBL/GenBank/DDBJ whole genome shotgun (WGS) entry which is preliminary data.</text>
</comment>
<keyword evidence="4" id="KW-1185">Reference proteome</keyword>
<feature type="domain" description="Reverse transcriptase" evidence="2">
    <location>
        <begin position="1"/>
        <end position="267"/>
    </location>
</feature>
<evidence type="ECO:0000259" key="2">
    <source>
        <dbReference type="PROSITE" id="PS50878"/>
    </source>
</evidence>
<comment type="similarity">
    <text evidence="1">Belongs to the bacterial reverse transcriptase family.</text>
</comment>
<evidence type="ECO:0000313" key="4">
    <source>
        <dbReference type="Proteomes" id="UP000254771"/>
    </source>
</evidence>
<evidence type="ECO:0000313" key="3">
    <source>
        <dbReference type="EMBL" id="RDH87901.1"/>
    </source>
</evidence>
<dbReference type="InterPro" id="IPR051083">
    <property type="entry name" value="GrpII_Intron_Splice-Mob/Def"/>
</dbReference>
<gene>
    <name evidence="3" type="ORF">DIZ78_05020</name>
</gene>
<dbReference type="Proteomes" id="UP000254771">
    <property type="component" value="Unassembled WGS sequence"/>
</dbReference>
<dbReference type="InterPro" id="IPR043502">
    <property type="entry name" value="DNA/RNA_pol_sf"/>
</dbReference>
<dbReference type="AlphaFoldDB" id="A0A370DTL9"/>